<reference evidence="3 4" key="1">
    <citation type="submission" date="2019-01" db="EMBL/GenBank/DDBJ databases">
        <title>Sequencing of cultivated peanut Arachis hypogaea provides insights into genome evolution and oil improvement.</title>
        <authorList>
            <person name="Chen X."/>
        </authorList>
    </citation>
    <scope>NUCLEOTIDE SEQUENCE [LARGE SCALE GENOMIC DNA]</scope>
    <source>
        <strain evidence="4">cv. Fuhuasheng</strain>
        <tissue evidence="3">Leaves</tissue>
    </source>
</reference>
<comment type="caution">
    <text evidence="3">The sequence shown here is derived from an EMBL/GenBank/DDBJ whole genome shotgun (WGS) entry which is preliminary data.</text>
</comment>
<feature type="compositionally biased region" description="Basic residues" evidence="1">
    <location>
        <begin position="49"/>
        <end position="60"/>
    </location>
</feature>
<dbReference type="Proteomes" id="UP000289738">
    <property type="component" value="Chromosome B10"/>
</dbReference>
<keyword evidence="2" id="KW-0812">Transmembrane</keyword>
<dbReference type="AlphaFoldDB" id="A0A444X5P3"/>
<feature type="transmembrane region" description="Helical" evidence="2">
    <location>
        <begin position="6"/>
        <end position="27"/>
    </location>
</feature>
<evidence type="ECO:0000256" key="1">
    <source>
        <dbReference type="SAM" id="MobiDB-lite"/>
    </source>
</evidence>
<accession>A0A444X5P3</accession>
<sequence length="186" mass="21308">MPSPSSSRLAAVIVIFSSFSAVAVVGFSAKRSRPKRTSTSRNGRERGWRNRSSKLRRKRQRWTKTAYDKFEYLKILSMSMQCGLSIRVNSFNLSFQESIDDNDDSDEGKDEDGRSYFSEIERSASILDKELAASGFTKKDKEDIQMEGEIMEAFSLKSKVSFLFPTFGVEQRLKQTQIVKLTQWKT</sequence>
<keyword evidence="2" id="KW-0472">Membrane</keyword>
<evidence type="ECO:0000313" key="3">
    <source>
        <dbReference type="EMBL" id="RYQ85007.1"/>
    </source>
</evidence>
<keyword evidence="4" id="KW-1185">Reference proteome</keyword>
<gene>
    <name evidence="3" type="ORF">Ahy_B10g104496</name>
</gene>
<keyword evidence="2" id="KW-1133">Transmembrane helix</keyword>
<dbReference type="EMBL" id="SDMP01000020">
    <property type="protein sequence ID" value="RYQ85007.1"/>
    <property type="molecule type" value="Genomic_DNA"/>
</dbReference>
<evidence type="ECO:0000313" key="4">
    <source>
        <dbReference type="Proteomes" id="UP000289738"/>
    </source>
</evidence>
<name>A0A444X5P3_ARAHY</name>
<proteinExistence type="predicted"/>
<organism evidence="3 4">
    <name type="scientific">Arachis hypogaea</name>
    <name type="common">Peanut</name>
    <dbReference type="NCBI Taxonomy" id="3818"/>
    <lineage>
        <taxon>Eukaryota</taxon>
        <taxon>Viridiplantae</taxon>
        <taxon>Streptophyta</taxon>
        <taxon>Embryophyta</taxon>
        <taxon>Tracheophyta</taxon>
        <taxon>Spermatophyta</taxon>
        <taxon>Magnoliopsida</taxon>
        <taxon>eudicotyledons</taxon>
        <taxon>Gunneridae</taxon>
        <taxon>Pentapetalae</taxon>
        <taxon>rosids</taxon>
        <taxon>fabids</taxon>
        <taxon>Fabales</taxon>
        <taxon>Fabaceae</taxon>
        <taxon>Papilionoideae</taxon>
        <taxon>50 kb inversion clade</taxon>
        <taxon>dalbergioids sensu lato</taxon>
        <taxon>Dalbergieae</taxon>
        <taxon>Pterocarpus clade</taxon>
        <taxon>Arachis</taxon>
    </lineage>
</organism>
<protein>
    <submittedName>
        <fullName evidence="3">Uncharacterized protein</fullName>
    </submittedName>
</protein>
<evidence type="ECO:0000256" key="2">
    <source>
        <dbReference type="SAM" id="Phobius"/>
    </source>
</evidence>
<feature type="region of interest" description="Disordered" evidence="1">
    <location>
        <begin position="32"/>
        <end position="60"/>
    </location>
</feature>